<proteinExistence type="inferred from homology"/>
<dbReference type="GO" id="GO:0005814">
    <property type="term" value="C:centriole"/>
    <property type="evidence" value="ECO:0007669"/>
    <property type="project" value="UniProtKB-SubCell"/>
</dbReference>
<evidence type="ECO:0000313" key="11">
    <source>
        <dbReference type="EMBL" id="OQS04705.1"/>
    </source>
</evidence>
<dbReference type="AlphaFoldDB" id="A0A1W0A372"/>
<dbReference type="Proteomes" id="UP000243217">
    <property type="component" value="Unassembled WGS sequence"/>
</dbReference>
<evidence type="ECO:0000256" key="10">
    <source>
        <dbReference type="ARBA" id="ARBA00023273"/>
    </source>
</evidence>
<dbReference type="PANTHER" id="PTHR31539:SF1">
    <property type="entry name" value="CENTROSOMAL PROTEIN OF 19 KDA"/>
    <property type="match status" value="1"/>
</dbReference>
<organism evidence="11 12">
    <name type="scientific">Thraustotheca clavata</name>
    <dbReference type="NCBI Taxonomy" id="74557"/>
    <lineage>
        <taxon>Eukaryota</taxon>
        <taxon>Sar</taxon>
        <taxon>Stramenopiles</taxon>
        <taxon>Oomycota</taxon>
        <taxon>Saprolegniomycetes</taxon>
        <taxon>Saprolegniales</taxon>
        <taxon>Achlyaceae</taxon>
        <taxon>Thraustotheca</taxon>
    </lineage>
</organism>
<dbReference type="GO" id="GO:0034454">
    <property type="term" value="P:microtubule anchoring at centrosome"/>
    <property type="evidence" value="ECO:0007669"/>
    <property type="project" value="TreeGrafter"/>
</dbReference>
<keyword evidence="9" id="KW-0206">Cytoskeleton</keyword>
<dbReference type="OrthoDB" id="2163581at2759"/>
<keyword evidence="12" id="KW-1185">Reference proteome</keyword>
<evidence type="ECO:0000256" key="3">
    <source>
        <dbReference type="ARBA" id="ARBA00004186"/>
    </source>
</evidence>
<evidence type="ECO:0000256" key="7">
    <source>
        <dbReference type="ARBA" id="ARBA00022794"/>
    </source>
</evidence>
<evidence type="ECO:0000256" key="4">
    <source>
        <dbReference type="ARBA" id="ARBA00009371"/>
    </source>
</evidence>
<comment type="subcellular location">
    <subcellularLocation>
        <location evidence="2">Cytoplasm</location>
        <location evidence="2">Cytoskeleton</location>
        <location evidence="2">Cilium basal body</location>
    </subcellularLocation>
    <subcellularLocation>
        <location evidence="1">Cytoplasm</location>
        <location evidence="1">Cytoskeleton</location>
        <location evidence="1">Microtubule organizing center</location>
        <location evidence="1">Centrosome</location>
        <location evidence="1">Centriole</location>
    </subcellularLocation>
    <subcellularLocation>
        <location evidence="3">Cytoplasm</location>
        <location evidence="3">Cytoskeleton</location>
        <location evidence="3">Spindle</location>
    </subcellularLocation>
</comment>
<protein>
    <recommendedName>
        <fullName evidence="5">Centrosomal protein of 19 kDa</fullName>
    </recommendedName>
</protein>
<comment type="caution">
    <text evidence="11">The sequence shown here is derived from an EMBL/GenBank/DDBJ whole genome shotgun (WGS) entry which is preliminary data.</text>
</comment>
<dbReference type="GO" id="GO:0097712">
    <property type="term" value="P:vesicle targeting, trans-Golgi to periciliary membrane compartment"/>
    <property type="evidence" value="ECO:0007669"/>
    <property type="project" value="TreeGrafter"/>
</dbReference>
<evidence type="ECO:0000256" key="8">
    <source>
        <dbReference type="ARBA" id="ARBA00023069"/>
    </source>
</evidence>
<gene>
    <name evidence="11" type="ORF">THRCLA_20815</name>
</gene>
<keyword evidence="10" id="KW-0966">Cell projection</keyword>
<dbReference type="GO" id="GO:0036064">
    <property type="term" value="C:ciliary basal body"/>
    <property type="evidence" value="ECO:0007669"/>
    <property type="project" value="TreeGrafter"/>
</dbReference>
<dbReference type="STRING" id="74557.A0A1W0A372"/>
<dbReference type="Pfam" id="PF14933">
    <property type="entry name" value="CEP19"/>
    <property type="match status" value="1"/>
</dbReference>
<keyword evidence="8" id="KW-0969">Cilium</keyword>
<keyword evidence="7" id="KW-0970">Cilium biogenesis/degradation</keyword>
<sequence length="131" mass="15071">MNLQRIGVRKAPPTLTIEFLHDQKLYHHEIAMLSYLSTLSDALSILNALKRDHIAYIQTIPSSQMVRLIEKLMPIVSLPTADYNKVSETQLAAVKSKMDNVFLKNIVKPGDDNYVYDKQVSMIKLWMLYYA</sequence>
<dbReference type="GO" id="GO:0000922">
    <property type="term" value="C:spindle pole"/>
    <property type="evidence" value="ECO:0007669"/>
    <property type="project" value="TreeGrafter"/>
</dbReference>
<evidence type="ECO:0000256" key="2">
    <source>
        <dbReference type="ARBA" id="ARBA00004120"/>
    </source>
</evidence>
<comment type="similarity">
    <text evidence="4">Belongs to the CEP19 family.</text>
</comment>
<evidence type="ECO:0000313" key="12">
    <source>
        <dbReference type="Proteomes" id="UP000243217"/>
    </source>
</evidence>
<dbReference type="EMBL" id="JNBS01000568">
    <property type="protein sequence ID" value="OQS04705.1"/>
    <property type="molecule type" value="Genomic_DNA"/>
</dbReference>
<keyword evidence="6" id="KW-0963">Cytoplasm</keyword>
<dbReference type="InterPro" id="IPR029412">
    <property type="entry name" value="CEP19"/>
</dbReference>
<evidence type="ECO:0000256" key="5">
    <source>
        <dbReference type="ARBA" id="ARBA00022015"/>
    </source>
</evidence>
<reference evidence="11 12" key="1">
    <citation type="journal article" date="2014" name="Genome Biol. Evol.">
        <title>The secreted proteins of Achlya hypogyna and Thraustotheca clavata identify the ancestral oomycete secretome and reveal gene acquisitions by horizontal gene transfer.</title>
        <authorList>
            <person name="Misner I."/>
            <person name="Blouin N."/>
            <person name="Leonard G."/>
            <person name="Richards T.A."/>
            <person name="Lane C.E."/>
        </authorList>
    </citation>
    <scope>NUCLEOTIDE SEQUENCE [LARGE SCALE GENOMIC DNA]</scope>
    <source>
        <strain evidence="11 12">ATCC 34112</strain>
    </source>
</reference>
<evidence type="ECO:0000256" key="6">
    <source>
        <dbReference type="ARBA" id="ARBA00022490"/>
    </source>
</evidence>
<evidence type="ECO:0000256" key="1">
    <source>
        <dbReference type="ARBA" id="ARBA00004114"/>
    </source>
</evidence>
<dbReference type="PANTHER" id="PTHR31539">
    <property type="entry name" value="CENTROSOMAL PROTEIN OF 19K CEP19"/>
    <property type="match status" value="1"/>
</dbReference>
<accession>A0A1W0A372</accession>
<name>A0A1W0A372_9STRA</name>
<evidence type="ECO:0000256" key="9">
    <source>
        <dbReference type="ARBA" id="ARBA00023212"/>
    </source>
</evidence>